<dbReference type="NCBIfam" id="NF038032">
    <property type="entry name" value="CehA_McbA_metalo"/>
    <property type="match status" value="1"/>
</dbReference>
<evidence type="ECO:0000313" key="9">
    <source>
        <dbReference type="Proteomes" id="UP000664218"/>
    </source>
</evidence>
<reference evidence="8" key="1">
    <citation type="submission" date="2021-03" db="EMBL/GenBank/DDBJ databases">
        <title>Proteiniclasticum marinus sp. nov., isolated from tidal flat sediment.</title>
        <authorList>
            <person name="Namirimu T."/>
            <person name="Yang J.-A."/>
            <person name="Yang S.-H."/>
            <person name="Kim Y.-J."/>
            <person name="Kwon K.K."/>
        </authorList>
    </citation>
    <scope>NUCLEOTIDE SEQUENCE</scope>
    <source>
        <strain evidence="8">SCR006</strain>
    </source>
</reference>
<evidence type="ECO:0000256" key="4">
    <source>
        <dbReference type="ARBA" id="ARBA00023088"/>
    </source>
</evidence>
<name>A0A939KF37_9CLOT</name>
<dbReference type="Gene3D" id="2.60.40.1260">
    <property type="entry name" value="Lamin Tail domain"/>
    <property type="match status" value="1"/>
</dbReference>
<gene>
    <name evidence="8" type="ORF">J3A84_03235</name>
</gene>
<dbReference type="NCBIfam" id="TIGR01167">
    <property type="entry name" value="LPXTG_anchor"/>
    <property type="match status" value="1"/>
</dbReference>
<protein>
    <submittedName>
        <fullName evidence="8">CehA/McbA family metallohydrolase</fullName>
    </submittedName>
</protein>
<feature type="transmembrane region" description="Helical" evidence="6">
    <location>
        <begin position="2107"/>
        <end position="2125"/>
    </location>
</feature>
<proteinExistence type="predicted"/>
<keyword evidence="1" id="KW-0134">Cell wall</keyword>
<dbReference type="InterPro" id="IPR003141">
    <property type="entry name" value="Pol/His_phosphatase_N"/>
</dbReference>
<sequence length="2133" mass="230206">MKKLLTRKIAVWLLAWLFVLTLIPGQKIMAAPDPVGTGPVVIYEAYGGGGNSGGVYKSDFIVLKNISDQDVDLTGWAIQYASKGGAFSAYELNGSIVAGGYYLIEAAEGNDTTQPAIPPSDVYHYITMSSSSFRVALTNDMTIIPDSTSTTHSNIIDYVGVGPDASAYLGTGSAPVISSATSLIRKDIDNPYTGDNSADFEVHTPDLSYLDGTTEPGDGETTDPDPEPALVTIEAARAATGEVKTKGVVTFIDGRNVVIQDATAAINSFLPEADAEISIGMELTVTGERGAHNNLEQISVASAEDVIKGEIKTLPAPKLVTMADLNDAAKAESMESQRVLIEEVTLDSINTGGNSVISKDAMTFNIYKIPALTGISAGEVVDVVAVLSQYYSYQLRVAEASDVTLSGDVDRITIAEARAKVKDEIVTTRGIVTFIDGRNVTIQDATGAINNFLPASDAEIVLGMELTVEGTRKSFNNVEQITVTTYEKGAVKSMPAPVVVTMEELTSPTRAEELESIRLLVKGVTLDPVSGDNTPLSKDGLTINVYRMPTLTEVSEGDTVDVTAIMSQYWTTYQLRVADADHVVLHEEVPDPVTDEMLTGLLSLKEVYAATAGDVVTTVGQVAYIYGGNSVILQDVIDGEIVGLQIYDYPNIDKYVIGEVVKVTGKTSEYGGVRQLGSVAAENIIVLGAEEPFKAQELTAKDILDGGDQYLSEFVVVRDAVLGAYSESGSTMISDTTGTIGIFRGAAFPVGVVEGDTVHVYAAASKYNTTRQLRVGASTDYVVSNDTDGPVISLPTFLPAKALKDYSVAIDVIDNVGVKTVEMVYEINGTSSEPVSMVKNDTTGKYQAVIPGTELTDTAIVKVTFTAVDVNENKTIETAEIAVEDKPQILSVTPSANAATGEEKKPVITVEFENAGTDPVVMLTLNEDAPVEMIVDGNKATYIMTEAMEDGKVDASVLITRADEVTSDEYAWSFYIGEPLYNFYFGQLHAHTNYSDGSGTPDQALTYASNAEQIDFLALTDHSNYFDSTGNLGTFENENSGLASSVNAAMSKWAEYKTYFDKYTTEDFLAIYGFEMTWSGSYGHINTFNSDGFVSRNNPVLNAKGGSGLQAYYDLLKEQEGTFSQFNHPGSTFGTFEDFGRYDKLIDEKINLIEVGNGEGAVGGSGYWPSYQYYTQALDKGWHLAPSNGQDNHKGKWGDANTARTVVVADRLDKSSIYGAISDMTVYSTEDNNFEVFYTANNQPMGTILTDSPDKLDILVDFNDPDATDVIGKVSVIVNGGIVAHSEQINSNSGKLEVSLPNDYSYYYIMAEQADGDIAVTAPVWTGEVTQVGINDMTKDTSMDVMGETTKITTHMYNGETVDFTVTNVDYLLDGELLASVTENLPVILKGTEADLTFDYVPEKVGKQTITVHVEGNLNGVSMAFTKSITLNVYNNDSVVDILVDAAHDNFYISGDYADNDTYFTAVAGQKGARVKRVNDVITEESLEGIELLMLTVPYKGFGQIPKSYTDAEIVAIRNYAENGGNIILTSKSDRGNPGGEFNAAVISNSILEAIGAKARIADGIVVDNERKSNEAYRIQFTEDANFNEDSMFGKGILTQTTKTFNAYNSAPVILNGATPIVSGYETTWGANYTENFTGSAYVPNYEKDLVVVEKGDVTLVAEEMLPGGGFLVTAGVTFFSNFEVTVEMLIEESVRNANFMILNNVIDEIKPEPVITPIAEVQKAEEGLQFTIRGRLTSNVSGFDKSTAFFDSAYIQDETGGINIFPIDGNYEAGTMLEITGITSSYQGEHQLNISSMKVMDEPVVKVQPKMMQTSEVSYNLGLLVQVEGIVREIEMVEGIIEAIHVEDESGVPVRVFIDGYIGTDVVMPDIEEGDFVNAIGLSSIDPHGTRIRVRDRSEVTLAAKATDKAELEEILETAELISLEDMTEESAEALQEAIAAAKAILEDEFATQEEVDDASEALLAAIEALEPVEEPGTGETAYVLKDNKTGVMVTVPVGAFDEKPVLVVKPVDYELSGYTTSAYEIHFTVDGVKVQPKVAVTLHLPLDKLSTKGLLLFHEKSDKKLEKLSYKLSGKIVETQTKDFSVFVLASKTGKYPATGETETTMPMVMGILMLAGGVVLLSKRKQKYIQ</sequence>
<dbReference type="SUPFAM" id="SSF74853">
    <property type="entry name" value="Lamin A/C globular tail domain"/>
    <property type="match status" value="1"/>
</dbReference>
<feature type="domain" description="LTD" evidence="7">
    <location>
        <begin position="28"/>
        <end position="163"/>
    </location>
</feature>
<dbReference type="SMART" id="SM00481">
    <property type="entry name" value="POLIIIAc"/>
    <property type="match status" value="1"/>
</dbReference>
<dbReference type="InterPro" id="IPR036415">
    <property type="entry name" value="Lamin_tail_dom_sf"/>
</dbReference>
<dbReference type="RefSeq" id="WP_207598579.1">
    <property type="nucleotide sequence ID" value="NZ_JAFNJU010000002.1"/>
</dbReference>
<dbReference type="Gene3D" id="1.20.1270.90">
    <property type="entry name" value="AF1782-like"/>
    <property type="match status" value="1"/>
</dbReference>
<dbReference type="EMBL" id="JAFNJU010000002">
    <property type="protein sequence ID" value="MBO1264057.1"/>
    <property type="molecule type" value="Genomic_DNA"/>
</dbReference>
<keyword evidence="2" id="KW-0964">Secreted</keyword>
<dbReference type="InterPro" id="IPR016195">
    <property type="entry name" value="Pol/histidinol_Pase-like"/>
</dbReference>
<keyword evidence="4" id="KW-0572">Peptidoglycan-anchor</keyword>
<accession>A0A939KF37</accession>
<evidence type="ECO:0000256" key="6">
    <source>
        <dbReference type="SAM" id="Phobius"/>
    </source>
</evidence>
<feature type="region of interest" description="Disordered" evidence="5">
    <location>
        <begin position="194"/>
        <end position="227"/>
    </location>
</feature>
<evidence type="ECO:0000256" key="1">
    <source>
        <dbReference type="ARBA" id="ARBA00022512"/>
    </source>
</evidence>
<dbReference type="Pfam" id="PF00746">
    <property type="entry name" value="Gram_pos_anchor"/>
    <property type="match status" value="1"/>
</dbReference>
<dbReference type="PROSITE" id="PS51841">
    <property type="entry name" value="LTD"/>
    <property type="match status" value="1"/>
</dbReference>
<evidence type="ECO:0000256" key="2">
    <source>
        <dbReference type="ARBA" id="ARBA00022525"/>
    </source>
</evidence>
<dbReference type="Pfam" id="PF00932">
    <property type="entry name" value="LTD"/>
    <property type="match status" value="1"/>
</dbReference>
<evidence type="ECO:0000256" key="3">
    <source>
        <dbReference type="ARBA" id="ARBA00022729"/>
    </source>
</evidence>
<dbReference type="Proteomes" id="UP000664218">
    <property type="component" value="Unassembled WGS sequence"/>
</dbReference>
<organism evidence="8 9">
    <name type="scientific">Proteiniclasticum aestuarii</name>
    <dbReference type="NCBI Taxonomy" id="2817862"/>
    <lineage>
        <taxon>Bacteria</taxon>
        <taxon>Bacillati</taxon>
        <taxon>Bacillota</taxon>
        <taxon>Clostridia</taxon>
        <taxon>Eubacteriales</taxon>
        <taxon>Clostridiaceae</taxon>
        <taxon>Proteiniclasticum</taxon>
    </lineage>
</organism>
<comment type="caution">
    <text evidence="8">The sequence shown here is derived from an EMBL/GenBank/DDBJ whole genome shotgun (WGS) entry which is preliminary data.</text>
</comment>
<dbReference type="InterPro" id="IPR001322">
    <property type="entry name" value="Lamin_tail_dom"/>
</dbReference>
<evidence type="ECO:0000256" key="5">
    <source>
        <dbReference type="SAM" id="MobiDB-lite"/>
    </source>
</evidence>
<keyword evidence="9" id="KW-1185">Reference proteome</keyword>
<evidence type="ECO:0000313" key="8">
    <source>
        <dbReference type="EMBL" id="MBO1264057.1"/>
    </source>
</evidence>
<keyword evidence="6" id="KW-0472">Membrane</keyword>
<keyword evidence="6" id="KW-1133">Transmembrane helix</keyword>
<dbReference type="SUPFAM" id="SSF89550">
    <property type="entry name" value="PHP domain-like"/>
    <property type="match status" value="1"/>
</dbReference>
<dbReference type="Gene3D" id="3.20.20.140">
    <property type="entry name" value="Metal-dependent hydrolases"/>
    <property type="match status" value="1"/>
</dbReference>
<evidence type="ECO:0000259" key="7">
    <source>
        <dbReference type="PROSITE" id="PS51841"/>
    </source>
</evidence>
<feature type="compositionally biased region" description="Acidic residues" evidence="5">
    <location>
        <begin position="217"/>
        <end position="226"/>
    </location>
</feature>
<keyword evidence="3" id="KW-0732">Signal</keyword>
<keyword evidence="6" id="KW-0812">Transmembrane</keyword>
<dbReference type="InterPro" id="IPR019931">
    <property type="entry name" value="LPXTG_anchor"/>
</dbReference>